<dbReference type="InterPro" id="IPR032675">
    <property type="entry name" value="LRR_dom_sf"/>
</dbReference>
<dbReference type="Proteomes" id="UP001530377">
    <property type="component" value="Unassembled WGS sequence"/>
</dbReference>
<evidence type="ECO:0000313" key="2">
    <source>
        <dbReference type="EMBL" id="KAL3816957.1"/>
    </source>
</evidence>
<proteinExistence type="predicted"/>
<dbReference type="AlphaFoldDB" id="A0ABD3RXK6"/>
<evidence type="ECO:0000313" key="3">
    <source>
        <dbReference type="Proteomes" id="UP001530377"/>
    </source>
</evidence>
<keyword evidence="1" id="KW-0677">Repeat</keyword>
<dbReference type="EMBL" id="JALLPB020000124">
    <property type="protein sequence ID" value="KAL3816957.1"/>
    <property type="molecule type" value="Genomic_DNA"/>
</dbReference>
<organism evidence="2 3">
    <name type="scientific">Cyclostephanos tholiformis</name>
    <dbReference type="NCBI Taxonomy" id="382380"/>
    <lineage>
        <taxon>Eukaryota</taxon>
        <taxon>Sar</taxon>
        <taxon>Stramenopiles</taxon>
        <taxon>Ochrophyta</taxon>
        <taxon>Bacillariophyta</taxon>
        <taxon>Coscinodiscophyceae</taxon>
        <taxon>Thalassiosirophycidae</taxon>
        <taxon>Stephanodiscales</taxon>
        <taxon>Stephanodiscaceae</taxon>
        <taxon>Cyclostephanos</taxon>
    </lineage>
</organism>
<dbReference type="SMART" id="SM00368">
    <property type="entry name" value="LRR_RI"/>
    <property type="match status" value="5"/>
</dbReference>
<dbReference type="PANTHER" id="PTHR24111">
    <property type="entry name" value="LEUCINE-RICH REPEAT-CONTAINING PROTEIN 34"/>
    <property type="match status" value="1"/>
</dbReference>
<reference evidence="2 3" key="1">
    <citation type="submission" date="2024-10" db="EMBL/GenBank/DDBJ databases">
        <title>Updated reference genomes for cyclostephanoid diatoms.</title>
        <authorList>
            <person name="Roberts W.R."/>
            <person name="Alverson A.J."/>
        </authorList>
    </citation>
    <scope>NUCLEOTIDE SEQUENCE [LARGE SCALE GENOMIC DNA]</scope>
    <source>
        <strain evidence="2 3">AJA228-03</strain>
    </source>
</reference>
<dbReference type="SUPFAM" id="SSF52047">
    <property type="entry name" value="RNI-like"/>
    <property type="match status" value="1"/>
</dbReference>
<gene>
    <name evidence="2" type="ORF">ACHAXA_001785</name>
</gene>
<protein>
    <submittedName>
        <fullName evidence="2">Uncharacterized protein</fullName>
    </submittedName>
</protein>
<sequence>MTSNPMNFDQLINRRCIDLSFNGLHDGNVDVLIDVIRKTEVLHSLNLWGNRLSLEGNEGDDDRSKLADAIARNSTIRVLSLGSNDIGASGGKRLAEALRVNSTIVELHLGDNRLGDEGVRDIALALSSSNGTIATLGLYGNGITDIGAGYLASSIGTNVGLRDIWLHANRMSEVGYNDIVNAVKDNDNIEHVLLLSEKHDGDIRAILDARKVVVGAAKGQVPPSSIMQNDNDRELLIALSAKDEEIAKLKAALQARDLELKAKNEEIAALLDRAAAVLSLERNPTTTTSDDTIVSNPSIVKKGTIDIPSFHDDDDVRDDINDYCHDDEGLSLHPALSVE</sequence>
<evidence type="ECO:0000256" key="1">
    <source>
        <dbReference type="ARBA" id="ARBA00022737"/>
    </source>
</evidence>
<accession>A0ABD3RXK6</accession>
<dbReference type="InterPro" id="IPR052201">
    <property type="entry name" value="LRR-containing_regulator"/>
</dbReference>
<name>A0ABD3RXK6_9STRA</name>
<dbReference type="Pfam" id="PF13516">
    <property type="entry name" value="LRR_6"/>
    <property type="match status" value="2"/>
</dbReference>
<dbReference type="InterPro" id="IPR001611">
    <property type="entry name" value="Leu-rich_rpt"/>
</dbReference>
<keyword evidence="3" id="KW-1185">Reference proteome</keyword>
<dbReference type="Gene3D" id="3.80.10.10">
    <property type="entry name" value="Ribonuclease Inhibitor"/>
    <property type="match status" value="2"/>
</dbReference>
<comment type="caution">
    <text evidence="2">The sequence shown here is derived from an EMBL/GenBank/DDBJ whole genome shotgun (WGS) entry which is preliminary data.</text>
</comment>
<dbReference type="PANTHER" id="PTHR24111:SF0">
    <property type="entry name" value="LEUCINE-RICH REPEAT-CONTAINING PROTEIN"/>
    <property type="match status" value="1"/>
</dbReference>